<dbReference type="AlphaFoldDB" id="A0A9W6M7M4"/>
<evidence type="ECO:0000256" key="2">
    <source>
        <dbReference type="ARBA" id="ARBA00022448"/>
    </source>
</evidence>
<comment type="similarity">
    <text evidence="1">Belongs to the bacterial solute-binding protein 5 family.</text>
</comment>
<evidence type="ECO:0000256" key="1">
    <source>
        <dbReference type="ARBA" id="ARBA00005695"/>
    </source>
</evidence>
<dbReference type="Pfam" id="PF00496">
    <property type="entry name" value="SBP_bac_5"/>
    <property type="match status" value="1"/>
</dbReference>
<evidence type="ECO:0000313" key="6">
    <source>
        <dbReference type="Proteomes" id="UP001142325"/>
    </source>
</evidence>
<dbReference type="Proteomes" id="UP001142325">
    <property type="component" value="Unassembled WGS sequence"/>
</dbReference>
<keyword evidence="3" id="KW-0732">Signal</keyword>
<dbReference type="EMBL" id="BSET01000001">
    <property type="protein sequence ID" value="GLK00306.1"/>
    <property type="molecule type" value="Genomic_DNA"/>
</dbReference>
<dbReference type="Gene3D" id="3.10.105.10">
    <property type="entry name" value="Dipeptide-binding Protein, Domain 3"/>
    <property type="match status" value="1"/>
</dbReference>
<dbReference type="PIRSF" id="PIRSF002741">
    <property type="entry name" value="MppA"/>
    <property type="match status" value="1"/>
</dbReference>
<dbReference type="InterPro" id="IPR030678">
    <property type="entry name" value="Peptide/Ni-bd"/>
</dbReference>
<evidence type="ECO:0000259" key="4">
    <source>
        <dbReference type="Pfam" id="PF00496"/>
    </source>
</evidence>
<dbReference type="GO" id="GO:0015833">
    <property type="term" value="P:peptide transport"/>
    <property type="evidence" value="ECO:0007669"/>
    <property type="project" value="TreeGrafter"/>
</dbReference>
<dbReference type="InterPro" id="IPR039424">
    <property type="entry name" value="SBP_5"/>
</dbReference>
<organism evidence="5 6">
    <name type="scientific">Microbacterium keratanolyticum</name>
    <dbReference type="NCBI Taxonomy" id="67574"/>
    <lineage>
        <taxon>Bacteria</taxon>
        <taxon>Bacillati</taxon>
        <taxon>Actinomycetota</taxon>
        <taxon>Actinomycetes</taxon>
        <taxon>Micrococcales</taxon>
        <taxon>Microbacteriaceae</taxon>
        <taxon>Microbacterium</taxon>
    </lineage>
</organism>
<keyword evidence="2" id="KW-0813">Transport</keyword>
<sequence length="558" mass="60328">MHHTRMNRRGLTAVTGAAIAALVLSGCVASERGGGSAEEGEGGVDGTFVFAASSDPVSLDPAFAQDGESFRVSRQIFEGLVGTEPGTADPAPLLAESWESSEDGMSHTFALKEGVKFHDGSDFNAEAVCFNFDRWFNWTGLAASEAFGYYYYKLFQGFASNAADAVYKSCTPDGELSVTIELNKPFAGFIPALSLPAFSMQSPTALQEFDADAVGGSAEAPQMSEYAMGHPVGTGPFQFSEWAPGEQVTLNAFGDYWGDTGQIDEIIFRTIDDPTARRQALESGAIDGYDLVGPADTKALEDKGFTMVSRPPFTILYLAFNQAVPELQDPKVREALSYAVDKDALISQVLPEGTQKAIEFMPPVVNGYNENVTTYDFDVEKAKSLLAEAGYTEANPLTLTFNYPVNVSRPYMPDPEQIFTVLSTQLAAAGVKTNPVSEEWGEYLDRTTGTPDHGIHLLGWTGDYNDTDNFVGVFFGQQSSEWGFDNPELFGKLAEARGIANLEEQSALYQEINEDVAKFIPGVPLAHPAPTLAFAPRVKSYPASPVNDEVFSEIVLTE</sequence>
<dbReference type="PANTHER" id="PTHR30290">
    <property type="entry name" value="PERIPLASMIC BINDING COMPONENT OF ABC TRANSPORTER"/>
    <property type="match status" value="1"/>
</dbReference>
<gene>
    <name evidence="5" type="ORF">GCM10017596_00210</name>
</gene>
<dbReference type="GO" id="GO:0043190">
    <property type="term" value="C:ATP-binding cassette (ABC) transporter complex"/>
    <property type="evidence" value="ECO:0007669"/>
    <property type="project" value="InterPro"/>
</dbReference>
<dbReference type="Gene3D" id="3.40.190.10">
    <property type="entry name" value="Periplasmic binding protein-like II"/>
    <property type="match status" value="1"/>
</dbReference>
<dbReference type="InterPro" id="IPR000914">
    <property type="entry name" value="SBP_5_dom"/>
</dbReference>
<dbReference type="RefSeq" id="WP_204938021.1">
    <property type="nucleotide sequence ID" value="NZ_BAAAUM010000001.1"/>
</dbReference>
<dbReference type="PROSITE" id="PS51257">
    <property type="entry name" value="PROKAR_LIPOPROTEIN"/>
    <property type="match status" value="1"/>
</dbReference>
<protein>
    <submittedName>
        <fullName evidence="5">ABC transporter substrate-binding protein</fullName>
    </submittedName>
</protein>
<reference evidence="5" key="2">
    <citation type="submission" date="2023-01" db="EMBL/GenBank/DDBJ databases">
        <authorList>
            <person name="Sun Q."/>
            <person name="Evtushenko L."/>
        </authorList>
    </citation>
    <scope>NUCLEOTIDE SEQUENCE</scope>
    <source>
        <strain evidence="5">VKM Ac-1958</strain>
    </source>
</reference>
<proteinExistence type="inferred from homology"/>
<evidence type="ECO:0000313" key="5">
    <source>
        <dbReference type="EMBL" id="GLK00306.1"/>
    </source>
</evidence>
<comment type="caution">
    <text evidence="5">The sequence shown here is derived from an EMBL/GenBank/DDBJ whole genome shotgun (WGS) entry which is preliminary data.</text>
</comment>
<dbReference type="CDD" id="cd08493">
    <property type="entry name" value="PBP2_DppA_like"/>
    <property type="match status" value="1"/>
</dbReference>
<name>A0A9W6M7M4_9MICO</name>
<dbReference type="SUPFAM" id="SSF53850">
    <property type="entry name" value="Periplasmic binding protein-like II"/>
    <property type="match status" value="1"/>
</dbReference>
<accession>A0A9W6M7M4</accession>
<keyword evidence="6" id="KW-1185">Reference proteome</keyword>
<reference evidence="5" key="1">
    <citation type="journal article" date="2014" name="Int. J. Syst. Evol. Microbiol.">
        <title>Complete genome sequence of Corynebacterium casei LMG S-19264T (=DSM 44701T), isolated from a smear-ripened cheese.</title>
        <authorList>
            <consortium name="US DOE Joint Genome Institute (JGI-PGF)"/>
            <person name="Walter F."/>
            <person name="Albersmeier A."/>
            <person name="Kalinowski J."/>
            <person name="Ruckert C."/>
        </authorList>
    </citation>
    <scope>NUCLEOTIDE SEQUENCE</scope>
    <source>
        <strain evidence="5">VKM Ac-1958</strain>
    </source>
</reference>
<feature type="domain" description="Solute-binding protein family 5" evidence="4">
    <location>
        <begin position="90"/>
        <end position="479"/>
    </location>
</feature>
<dbReference type="GO" id="GO:0042597">
    <property type="term" value="C:periplasmic space"/>
    <property type="evidence" value="ECO:0007669"/>
    <property type="project" value="UniProtKB-ARBA"/>
</dbReference>
<dbReference type="PANTHER" id="PTHR30290:SF9">
    <property type="entry name" value="OLIGOPEPTIDE-BINDING PROTEIN APPA"/>
    <property type="match status" value="1"/>
</dbReference>
<dbReference type="Gene3D" id="3.90.76.10">
    <property type="entry name" value="Dipeptide-binding Protein, Domain 1"/>
    <property type="match status" value="1"/>
</dbReference>
<dbReference type="GO" id="GO:1904680">
    <property type="term" value="F:peptide transmembrane transporter activity"/>
    <property type="evidence" value="ECO:0007669"/>
    <property type="project" value="TreeGrafter"/>
</dbReference>
<evidence type="ECO:0000256" key="3">
    <source>
        <dbReference type="ARBA" id="ARBA00022729"/>
    </source>
</evidence>